<feature type="compositionally biased region" description="Low complexity" evidence="1">
    <location>
        <begin position="99"/>
        <end position="114"/>
    </location>
</feature>
<protein>
    <recommendedName>
        <fullName evidence="2">HAT C-terminal dimerisation domain-containing protein</fullName>
    </recommendedName>
</protein>
<organism evidence="3 4">
    <name type="scientific">Daphnia galeata</name>
    <dbReference type="NCBI Taxonomy" id="27404"/>
    <lineage>
        <taxon>Eukaryota</taxon>
        <taxon>Metazoa</taxon>
        <taxon>Ecdysozoa</taxon>
        <taxon>Arthropoda</taxon>
        <taxon>Crustacea</taxon>
        <taxon>Branchiopoda</taxon>
        <taxon>Diplostraca</taxon>
        <taxon>Cladocera</taxon>
        <taxon>Anomopoda</taxon>
        <taxon>Daphniidae</taxon>
        <taxon>Daphnia</taxon>
    </lineage>
</organism>
<dbReference type="Proteomes" id="UP000789390">
    <property type="component" value="Unassembled WGS sequence"/>
</dbReference>
<feature type="compositionally biased region" description="Low complexity" evidence="1">
    <location>
        <begin position="14"/>
        <end position="25"/>
    </location>
</feature>
<evidence type="ECO:0000313" key="4">
    <source>
        <dbReference type="Proteomes" id="UP000789390"/>
    </source>
</evidence>
<feature type="region of interest" description="Disordered" evidence="1">
    <location>
        <begin position="94"/>
        <end position="141"/>
    </location>
</feature>
<sequence>MSSLLNWLTRKETSSSSQPPVSESIISKDIRTIEVELDTDTLNTESASASCATERAEILTLESSYHLTAQTAVSKSVSESVALSCDSDVEIFDTESESNQEASSSVKSNSSSSTSKDRAHKKVGKFNQKKKSTKTNNEPYKQRFRDQWLTDPECSGWLEKRITGINKEPVAYCTSCSEYFTGGTGLSELKRHKATSKHERSAHLITLIEAQRKQIAEACSNPQDNNVVVLATRMQYPNLEKQLSSSHADREWRSHSHLEPILLRCDTEDEVRVLDTETYWNRVLSLKIDGKPRFPNLSICIDFLFSMPFSNVIAEREFSAFKLIKTDHRNPLHNLTVCSLLRIKHWGSNEDHSASSVVIPKALVDKVKSVKANVSIADGILREQRGL</sequence>
<feature type="compositionally biased region" description="Basic residues" evidence="1">
    <location>
        <begin position="118"/>
        <end position="133"/>
    </location>
</feature>
<dbReference type="EMBL" id="CAKKLH010000120">
    <property type="protein sequence ID" value="CAH0103905.1"/>
    <property type="molecule type" value="Genomic_DNA"/>
</dbReference>
<accession>A0A8J2RG99</accession>
<evidence type="ECO:0000259" key="2">
    <source>
        <dbReference type="Pfam" id="PF05699"/>
    </source>
</evidence>
<dbReference type="Pfam" id="PF05699">
    <property type="entry name" value="Dimer_Tnp_hAT"/>
    <property type="match status" value="1"/>
</dbReference>
<reference evidence="3" key="1">
    <citation type="submission" date="2021-11" db="EMBL/GenBank/DDBJ databases">
        <authorList>
            <person name="Schell T."/>
        </authorList>
    </citation>
    <scope>NUCLEOTIDE SEQUENCE</scope>
    <source>
        <strain evidence="3">M5</strain>
    </source>
</reference>
<name>A0A8J2RG99_9CRUS</name>
<gene>
    <name evidence="3" type="ORF">DGAL_LOCUS6609</name>
</gene>
<dbReference type="GO" id="GO:0046983">
    <property type="term" value="F:protein dimerization activity"/>
    <property type="evidence" value="ECO:0007669"/>
    <property type="project" value="InterPro"/>
</dbReference>
<feature type="region of interest" description="Disordered" evidence="1">
    <location>
        <begin position="1"/>
        <end position="25"/>
    </location>
</feature>
<feature type="domain" description="HAT C-terminal dimerisation" evidence="2">
    <location>
        <begin position="287"/>
        <end position="346"/>
    </location>
</feature>
<evidence type="ECO:0000313" key="3">
    <source>
        <dbReference type="EMBL" id="CAH0103905.1"/>
    </source>
</evidence>
<dbReference type="InterPro" id="IPR008906">
    <property type="entry name" value="HATC_C_dom"/>
</dbReference>
<dbReference type="AlphaFoldDB" id="A0A8J2RG99"/>
<keyword evidence="4" id="KW-1185">Reference proteome</keyword>
<comment type="caution">
    <text evidence="3">The sequence shown here is derived from an EMBL/GenBank/DDBJ whole genome shotgun (WGS) entry which is preliminary data.</text>
</comment>
<proteinExistence type="predicted"/>
<evidence type="ECO:0000256" key="1">
    <source>
        <dbReference type="SAM" id="MobiDB-lite"/>
    </source>
</evidence>
<dbReference type="OrthoDB" id="6159421at2759"/>